<sequence length="300" mass="34247">MQKLQSLIQLFLKRHPKKSLLGLVLVILGAIAQNYQHSAKLNSQTQTTATTQTSEQKSNTHYSQTQTKAATQDQDDEQDDFDPINMLANQGVVYTYASNRVSTSGVNNSLNLNSPCLSGATRIRYDRDLNFQLCLLDHLPLNEQNSYPLSLFKEYNVSQCKVTSVHDGDTVRCNIPGTNKFIRVRLLGIDAPETNQPYGKQAGDVLRHLVNNKMVYLYTTGADRYGRFLGAIYILQNNNTLFNVNQYLVSSGNVWSYKFYRKNHMSEFFDKLMYEAANKRLGLWAQDNPINPKDWRDGRR</sequence>
<accession>A0A3A1YJ65</accession>
<dbReference type="GO" id="GO:0016787">
    <property type="term" value="F:hydrolase activity"/>
    <property type="evidence" value="ECO:0007669"/>
    <property type="project" value="UniProtKB-KW"/>
</dbReference>
<dbReference type="GO" id="GO:0004519">
    <property type="term" value="F:endonuclease activity"/>
    <property type="evidence" value="ECO:0007669"/>
    <property type="project" value="UniProtKB-KW"/>
</dbReference>
<name>A0A3A1YJ65_9GAMM</name>
<reference evidence="6 7" key="1">
    <citation type="submission" date="2017-08" db="EMBL/GenBank/DDBJ databases">
        <title>Reclassification of Bisgaard taxon 37 and 44.</title>
        <authorList>
            <person name="Christensen H."/>
        </authorList>
    </citation>
    <scope>NUCLEOTIDE SEQUENCE [LARGE SCALE GENOMIC DNA]</scope>
    <source>
        <strain evidence="6 7">111</strain>
    </source>
</reference>
<dbReference type="OrthoDB" id="9805504at2"/>
<dbReference type="SMART" id="SM00318">
    <property type="entry name" value="SNc"/>
    <property type="match status" value="1"/>
</dbReference>
<dbReference type="GO" id="GO:0003676">
    <property type="term" value="F:nucleic acid binding"/>
    <property type="evidence" value="ECO:0007669"/>
    <property type="project" value="InterPro"/>
</dbReference>
<evidence type="ECO:0000259" key="5">
    <source>
        <dbReference type="PROSITE" id="PS50830"/>
    </source>
</evidence>
<keyword evidence="2" id="KW-0255">Endonuclease</keyword>
<comment type="caution">
    <text evidence="6">The sequence shown here is derived from an EMBL/GenBank/DDBJ whole genome shotgun (WGS) entry which is preliminary data.</text>
</comment>
<feature type="compositionally biased region" description="Polar residues" evidence="4">
    <location>
        <begin position="54"/>
        <end position="63"/>
    </location>
</feature>
<evidence type="ECO:0000313" key="7">
    <source>
        <dbReference type="Proteomes" id="UP000265916"/>
    </source>
</evidence>
<keyword evidence="3" id="KW-0378">Hydrolase</keyword>
<dbReference type="InterPro" id="IPR035437">
    <property type="entry name" value="SNase_OB-fold_sf"/>
</dbReference>
<keyword evidence="1" id="KW-0540">Nuclease</keyword>
<feature type="region of interest" description="Disordered" evidence="4">
    <location>
        <begin position="40"/>
        <end position="82"/>
    </location>
</feature>
<feature type="compositionally biased region" description="Acidic residues" evidence="4">
    <location>
        <begin position="73"/>
        <end position="82"/>
    </location>
</feature>
<feature type="domain" description="TNase-like" evidence="5">
    <location>
        <begin position="156"/>
        <end position="286"/>
    </location>
</feature>
<dbReference type="PROSITE" id="PS01284">
    <property type="entry name" value="TNASE_2"/>
    <property type="match status" value="1"/>
</dbReference>
<dbReference type="SUPFAM" id="SSF50199">
    <property type="entry name" value="Staphylococcal nuclease"/>
    <property type="match status" value="1"/>
</dbReference>
<dbReference type="Proteomes" id="UP000265916">
    <property type="component" value="Unassembled WGS sequence"/>
</dbReference>
<evidence type="ECO:0000256" key="3">
    <source>
        <dbReference type="ARBA" id="ARBA00022801"/>
    </source>
</evidence>
<dbReference type="Pfam" id="PF00565">
    <property type="entry name" value="SNase"/>
    <property type="match status" value="1"/>
</dbReference>
<dbReference type="PROSITE" id="PS50830">
    <property type="entry name" value="TNASE_3"/>
    <property type="match status" value="1"/>
</dbReference>
<proteinExistence type="predicted"/>
<evidence type="ECO:0000313" key="6">
    <source>
        <dbReference type="EMBL" id="RIY37090.1"/>
    </source>
</evidence>
<dbReference type="Gene3D" id="2.40.50.90">
    <property type="match status" value="1"/>
</dbReference>
<evidence type="ECO:0000256" key="2">
    <source>
        <dbReference type="ARBA" id="ARBA00022759"/>
    </source>
</evidence>
<feature type="compositionally biased region" description="Low complexity" evidence="4">
    <location>
        <begin position="44"/>
        <end position="53"/>
    </location>
</feature>
<keyword evidence="7" id="KW-1185">Reference proteome</keyword>
<gene>
    <name evidence="6" type="ORF">CKF58_05355</name>
</gene>
<dbReference type="PANTHER" id="PTHR12302">
    <property type="entry name" value="EBNA2 BINDING PROTEIN P100"/>
    <property type="match status" value="1"/>
</dbReference>
<protein>
    <recommendedName>
        <fullName evidence="5">TNase-like domain-containing protein</fullName>
    </recommendedName>
</protein>
<dbReference type="AlphaFoldDB" id="A0A3A1YJ65"/>
<dbReference type="PANTHER" id="PTHR12302:SF3">
    <property type="entry name" value="SERINE_THREONINE-PROTEIN KINASE 31"/>
    <property type="match status" value="1"/>
</dbReference>
<dbReference type="InterPro" id="IPR016071">
    <property type="entry name" value="Staphylococal_nuclease_OB-fold"/>
</dbReference>
<dbReference type="RefSeq" id="WP_119531725.1">
    <property type="nucleotide sequence ID" value="NZ_JBHSSP010000032.1"/>
</dbReference>
<evidence type="ECO:0000256" key="1">
    <source>
        <dbReference type="ARBA" id="ARBA00022722"/>
    </source>
</evidence>
<organism evidence="6 7">
    <name type="scientific">Psittacicella hinzii</name>
    <dbReference type="NCBI Taxonomy" id="2028575"/>
    <lineage>
        <taxon>Bacteria</taxon>
        <taxon>Pseudomonadati</taxon>
        <taxon>Pseudomonadota</taxon>
        <taxon>Gammaproteobacteria</taxon>
        <taxon>Pasteurellales</taxon>
        <taxon>Psittacicellaceae</taxon>
        <taxon>Psittacicella</taxon>
    </lineage>
</organism>
<dbReference type="EMBL" id="NRJG01000096">
    <property type="protein sequence ID" value="RIY37090.1"/>
    <property type="molecule type" value="Genomic_DNA"/>
</dbReference>
<dbReference type="InterPro" id="IPR002071">
    <property type="entry name" value="Thermonucl_AS"/>
</dbReference>
<evidence type="ECO:0000256" key="4">
    <source>
        <dbReference type="SAM" id="MobiDB-lite"/>
    </source>
</evidence>